<name>A0A6J5MSB9_9CAUD</name>
<protein>
    <submittedName>
        <fullName evidence="1">Uncharacterized protein</fullName>
    </submittedName>
</protein>
<organism evidence="1">
    <name type="scientific">uncultured Caudovirales phage</name>
    <dbReference type="NCBI Taxonomy" id="2100421"/>
    <lineage>
        <taxon>Viruses</taxon>
        <taxon>Duplodnaviria</taxon>
        <taxon>Heunggongvirae</taxon>
        <taxon>Uroviricota</taxon>
        <taxon>Caudoviricetes</taxon>
        <taxon>Peduoviridae</taxon>
        <taxon>Maltschvirus</taxon>
        <taxon>Maltschvirus maltsch</taxon>
    </lineage>
</organism>
<dbReference type="EMBL" id="LR796524">
    <property type="protein sequence ID" value="CAB4149698.1"/>
    <property type="molecule type" value="Genomic_DNA"/>
</dbReference>
<accession>A0A6J5MSB9</accession>
<sequence>MAGVAVIGSGNYDLEIDTGYDWNAFTLDDDLKGELNNTEYVLDGTSQFATVMDGTIALTAKRGRANTGDQFAYGTMNFTLNDTYADGVFNPFDTTSPYFDPNNNQPGLAPLREVRFSRYSSTNVKELLWVGYIVNYDYTFTLGGLDTVTVNCADFSYQLGQTFLAEWNVTEELSSARFNALLDLPEVAYTGARSIETGVATLGGAAAYTVPNGTSVAGYANKINEAEQGRIFVDREGTMTFQKRIGTTLGTPAADFHDDGTQIGYSAIDISFQADTVVNRASIQHAGATSPQVAEDLASQALYLVQTQSITDSLLHNDAAALTLAEYLISPDPEARFNFLGTEFPGTPALDQDTLALLDVGDLINIQKSITTSAGPTQFAQDLTIEGLEHRLTLSAGHAVTYFTSPTTIVYELILDDLVYGTLDEDNVLG</sequence>
<reference evidence="1" key="1">
    <citation type="submission" date="2020-04" db="EMBL/GenBank/DDBJ databases">
        <authorList>
            <person name="Chiriac C."/>
            <person name="Salcher M."/>
            <person name="Ghai R."/>
            <person name="Kavagutti S V."/>
        </authorList>
    </citation>
    <scope>NUCLEOTIDE SEQUENCE</scope>
</reference>
<gene>
    <name evidence="1" type="ORF">UFOVP557_20</name>
</gene>
<evidence type="ECO:0000313" key="1">
    <source>
        <dbReference type="EMBL" id="CAB4149698.1"/>
    </source>
</evidence>
<proteinExistence type="predicted"/>